<dbReference type="AlphaFoldDB" id="A0A6M8BCW8"/>
<evidence type="ECO:0000313" key="2">
    <source>
        <dbReference type="EMBL" id="QKD80585.1"/>
    </source>
</evidence>
<sequence>MAKLLVDAALHPIGVPGGGPAVDQGAARERVAALQDYRLQLVGIARNINQIARHANTVSEVPADFGAVVDRVGRVCDEIDDVLAGMR</sequence>
<proteinExistence type="predicted"/>
<evidence type="ECO:0000259" key="1">
    <source>
        <dbReference type="Pfam" id="PF05713"/>
    </source>
</evidence>
<gene>
    <name evidence="2" type="primary">mobC</name>
    <name evidence="2" type="ORF">HPC72_03505</name>
</gene>
<evidence type="ECO:0000313" key="3">
    <source>
        <dbReference type="Proteomes" id="UP000504752"/>
    </source>
</evidence>
<dbReference type="InterPro" id="IPR008687">
    <property type="entry name" value="MobC"/>
</dbReference>
<accession>A0A6M8BCW8</accession>
<dbReference type="EMBL" id="CP053642">
    <property type="protein sequence ID" value="QKD80585.1"/>
    <property type="molecule type" value="Genomic_DNA"/>
</dbReference>
<dbReference type="Proteomes" id="UP000504752">
    <property type="component" value="Chromosome"/>
</dbReference>
<feature type="domain" description="Bacterial mobilisation" evidence="1">
    <location>
        <begin position="40"/>
        <end position="67"/>
    </location>
</feature>
<protein>
    <submittedName>
        <fullName evidence="2">Plasmid mobilization relaxosome protein MobC</fullName>
    </submittedName>
</protein>
<dbReference type="KEGG" id="amam:HPC72_03505"/>
<name>A0A6M8BCW8_9ACTO</name>
<organism evidence="2 3">
    <name type="scientific">Actinomyces marmotae</name>
    <dbReference type="NCBI Taxonomy" id="2737173"/>
    <lineage>
        <taxon>Bacteria</taxon>
        <taxon>Bacillati</taxon>
        <taxon>Actinomycetota</taxon>
        <taxon>Actinomycetes</taxon>
        <taxon>Actinomycetales</taxon>
        <taxon>Actinomycetaceae</taxon>
        <taxon>Actinomyces</taxon>
    </lineage>
</organism>
<keyword evidence="3" id="KW-1185">Reference proteome</keyword>
<dbReference type="Pfam" id="PF05713">
    <property type="entry name" value="MobC"/>
    <property type="match status" value="1"/>
</dbReference>
<reference evidence="2 3" key="1">
    <citation type="submission" date="2020-05" db="EMBL/GenBank/DDBJ databases">
        <title>Actinomyces sp. zg-325.</title>
        <authorList>
            <person name="Yang C."/>
        </authorList>
    </citation>
    <scope>NUCLEOTIDE SEQUENCE [LARGE SCALE GENOMIC DNA]</scope>
    <source>
        <strain evidence="3">zg-325</strain>
    </source>
</reference>